<feature type="region of interest" description="Disordered" evidence="1">
    <location>
        <begin position="216"/>
        <end position="378"/>
    </location>
</feature>
<accession>A0A1J9SK37</accession>
<name>A0A1J9SK37_9PEZI</name>
<proteinExistence type="predicted"/>
<dbReference type="Proteomes" id="UP000183809">
    <property type="component" value="Unassembled WGS sequence"/>
</dbReference>
<gene>
    <name evidence="2" type="ORF">BKCO1_1000450</name>
</gene>
<sequence>MVEPASAILAIVHVALTTSKELAEAIGTMKNSNAEVTRVHSSLTIHTTLLRQFHSTINKANSMGAQMAQQDDVGSNMARENELIIGEMNGLVKELSLADSEGTVNSWDRLLFRWRWYLYKSKMTALRQELDSIRTSMTLFVCMVELEEKMRDPAEQLTEPCRILEEQIHALRGLLKLQDKEIQKTRQRLDYGQQKTTPTLNVGKQIWDLSNEQHRRWGQVRRQRRMERLRPSSAQRRDSSESSSPPQAAPSPGPSPLPPPGHDLAVPRVASETVSPRSSPSTETPPLASEVIRTLGIRQVPKSPPPRDLDAVSSTGTVDDDGLEGTTVPQSSRIRKHMRPREAGFQQEQVNHEYGPGDAPRTREFFRDVGRGEGSPKH</sequence>
<reference evidence="2 3" key="1">
    <citation type="submission" date="2016-10" db="EMBL/GenBank/DDBJ databases">
        <title>Proteomics and genomics reveal pathogen-plant mechanisms compatible with a hemibiotrophic lifestyle of Diplodia corticola.</title>
        <authorList>
            <person name="Fernandes I."/>
            <person name="De Jonge R."/>
            <person name="Van De Peer Y."/>
            <person name="Devreese B."/>
            <person name="Alves A."/>
            <person name="Esteves A.C."/>
        </authorList>
    </citation>
    <scope>NUCLEOTIDE SEQUENCE [LARGE SCALE GENOMIC DNA]</scope>
    <source>
        <strain evidence="2 3">CBS 112549</strain>
    </source>
</reference>
<feature type="compositionally biased region" description="Pro residues" evidence="1">
    <location>
        <begin position="247"/>
        <end position="261"/>
    </location>
</feature>
<evidence type="ECO:0000313" key="2">
    <source>
        <dbReference type="EMBL" id="OJD40711.1"/>
    </source>
</evidence>
<organism evidence="2 3">
    <name type="scientific">Diplodia corticola</name>
    <dbReference type="NCBI Taxonomy" id="236234"/>
    <lineage>
        <taxon>Eukaryota</taxon>
        <taxon>Fungi</taxon>
        <taxon>Dikarya</taxon>
        <taxon>Ascomycota</taxon>
        <taxon>Pezizomycotina</taxon>
        <taxon>Dothideomycetes</taxon>
        <taxon>Dothideomycetes incertae sedis</taxon>
        <taxon>Botryosphaeriales</taxon>
        <taxon>Botryosphaeriaceae</taxon>
        <taxon>Diplodia</taxon>
    </lineage>
</organism>
<dbReference type="AlphaFoldDB" id="A0A1J9SK37"/>
<protein>
    <recommendedName>
        <fullName evidence="4">Fungal N-terminal domain-containing protein</fullName>
    </recommendedName>
</protein>
<evidence type="ECO:0000313" key="3">
    <source>
        <dbReference type="Proteomes" id="UP000183809"/>
    </source>
</evidence>
<feature type="compositionally biased region" description="Basic and acidic residues" evidence="1">
    <location>
        <begin position="226"/>
        <end position="240"/>
    </location>
</feature>
<dbReference type="EMBL" id="MNUE01000001">
    <property type="protein sequence ID" value="OJD40711.1"/>
    <property type="molecule type" value="Genomic_DNA"/>
</dbReference>
<comment type="caution">
    <text evidence="2">The sequence shown here is derived from an EMBL/GenBank/DDBJ whole genome shotgun (WGS) entry which is preliminary data.</text>
</comment>
<dbReference type="RefSeq" id="XP_020135554.1">
    <property type="nucleotide sequence ID" value="XM_020269849.1"/>
</dbReference>
<evidence type="ECO:0000256" key="1">
    <source>
        <dbReference type="SAM" id="MobiDB-lite"/>
    </source>
</evidence>
<dbReference type="GeneID" id="31010108"/>
<evidence type="ECO:0008006" key="4">
    <source>
        <dbReference type="Google" id="ProtNLM"/>
    </source>
</evidence>
<feature type="compositionally biased region" description="Basic and acidic residues" evidence="1">
    <location>
        <begin position="360"/>
        <end position="378"/>
    </location>
</feature>
<keyword evidence="3" id="KW-1185">Reference proteome</keyword>
<feature type="compositionally biased region" description="Basic residues" evidence="1">
    <location>
        <begin position="216"/>
        <end position="225"/>
    </location>
</feature>
<feature type="compositionally biased region" description="Low complexity" evidence="1">
    <location>
        <begin position="271"/>
        <end position="286"/>
    </location>
</feature>